<dbReference type="EMBL" id="FNHH01000005">
    <property type="protein sequence ID" value="SDM06303.1"/>
    <property type="molecule type" value="Genomic_DNA"/>
</dbReference>
<feature type="transmembrane region" description="Helical" evidence="1">
    <location>
        <begin position="12"/>
        <end position="29"/>
    </location>
</feature>
<protein>
    <submittedName>
        <fullName evidence="2">Uncharacterized protein</fullName>
    </submittedName>
</protein>
<keyword evidence="1" id="KW-1133">Transmembrane helix</keyword>
<sequence length="60" mass="6310">MKTENTSTSNSIYYIIPAVLCGVLTACVVSGSIGHIILGAVFGLLSAGFWINVVQHNEEA</sequence>
<dbReference type="PROSITE" id="PS51257">
    <property type="entry name" value="PROKAR_LIPOPROTEIN"/>
    <property type="match status" value="1"/>
</dbReference>
<gene>
    <name evidence="2" type="ORF">SAMN05421813_105131</name>
</gene>
<dbReference type="OrthoDB" id="798881at2"/>
<dbReference type="STRING" id="990371.SAMN05421813_105131"/>
<dbReference type="Proteomes" id="UP000199226">
    <property type="component" value="Unassembled WGS sequence"/>
</dbReference>
<evidence type="ECO:0000256" key="1">
    <source>
        <dbReference type="SAM" id="Phobius"/>
    </source>
</evidence>
<proteinExistence type="predicted"/>
<evidence type="ECO:0000313" key="2">
    <source>
        <dbReference type="EMBL" id="SDM06303.1"/>
    </source>
</evidence>
<accession>A0A1G9Q5V9</accession>
<reference evidence="3" key="1">
    <citation type="submission" date="2016-10" db="EMBL/GenBank/DDBJ databases">
        <authorList>
            <person name="Varghese N."/>
            <person name="Submissions S."/>
        </authorList>
    </citation>
    <scope>NUCLEOTIDE SEQUENCE [LARGE SCALE GENOMIC DNA]</scope>
    <source>
        <strain evidence="3">DSM 24536</strain>
    </source>
</reference>
<feature type="transmembrane region" description="Helical" evidence="1">
    <location>
        <begin position="36"/>
        <end position="54"/>
    </location>
</feature>
<organism evidence="2 3">
    <name type="scientific">Daejeonella rubra</name>
    <dbReference type="NCBI Taxonomy" id="990371"/>
    <lineage>
        <taxon>Bacteria</taxon>
        <taxon>Pseudomonadati</taxon>
        <taxon>Bacteroidota</taxon>
        <taxon>Sphingobacteriia</taxon>
        <taxon>Sphingobacteriales</taxon>
        <taxon>Sphingobacteriaceae</taxon>
        <taxon>Daejeonella</taxon>
    </lineage>
</organism>
<keyword evidence="1" id="KW-0472">Membrane</keyword>
<dbReference type="AlphaFoldDB" id="A0A1G9Q5V9"/>
<keyword evidence="3" id="KW-1185">Reference proteome</keyword>
<dbReference type="RefSeq" id="WP_090701523.1">
    <property type="nucleotide sequence ID" value="NZ_FNHH01000005.1"/>
</dbReference>
<keyword evidence="1" id="KW-0812">Transmembrane</keyword>
<name>A0A1G9Q5V9_9SPHI</name>
<evidence type="ECO:0000313" key="3">
    <source>
        <dbReference type="Proteomes" id="UP000199226"/>
    </source>
</evidence>